<dbReference type="GO" id="GO:0006310">
    <property type="term" value="P:DNA recombination"/>
    <property type="evidence" value="ECO:0007669"/>
    <property type="project" value="TreeGrafter"/>
</dbReference>
<dbReference type="GO" id="GO:0003677">
    <property type="term" value="F:DNA binding"/>
    <property type="evidence" value="ECO:0007669"/>
    <property type="project" value="UniProtKB-KW"/>
</dbReference>
<dbReference type="PANTHER" id="PTHR30580:SF1">
    <property type="entry name" value="COMF OPERON PROTEIN 1"/>
    <property type="match status" value="1"/>
</dbReference>
<dbReference type="PROSITE" id="PS51192">
    <property type="entry name" value="HELICASE_ATP_BIND_1"/>
    <property type="match status" value="1"/>
</dbReference>
<dbReference type="AlphaFoldDB" id="A0A7T5EKC4"/>
<dbReference type="PANTHER" id="PTHR30580">
    <property type="entry name" value="PRIMOSOMAL PROTEIN N"/>
    <property type="match status" value="1"/>
</dbReference>
<keyword evidence="9" id="KW-1185">Reference proteome</keyword>
<keyword evidence="1" id="KW-0547">Nucleotide-binding</keyword>
<dbReference type="Pfam" id="PF00270">
    <property type="entry name" value="DEAD"/>
    <property type="match status" value="1"/>
</dbReference>
<evidence type="ECO:0000313" key="6">
    <source>
        <dbReference type="EMBL" id="QQE74120.1"/>
    </source>
</evidence>
<dbReference type="GO" id="GO:0006270">
    <property type="term" value="P:DNA replication initiation"/>
    <property type="evidence" value="ECO:0007669"/>
    <property type="project" value="TreeGrafter"/>
</dbReference>
<feature type="domain" description="Helicase ATP-binding" evidence="4">
    <location>
        <begin position="330"/>
        <end position="482"/>
    </location>
</feature>
<sequence length="674" mass="75082">MREYLLYIKVLGRTAQAHITPCFHVDQAFWREREGAQLYVIGKSRSLALAFYLRGELNAELSRRAFSEKSVGRLRQIASSHVREANVLYGRRAAGMTPIGDRWFSFEAAGGDTLERRALADGQTDVPKDMPKDMPKDIPMVNPANATKIAPTDAQTDAIIAARSVSEPSMVFADRSIHDIPYESAKWLHLLNGRALLWEETASYLEQKGFTPRSLEHCLQWNTLLGKAERKPGIEWSIKKSWLRHEIRLVCARCGSDQSVVLARCHTCEQGCGYCTECLDMGRSKCCTPYICVPGSSTRSGDGEAAALYWRGQYSPMQKVAAEKARQFAAATRPGPSEFLLWAVCGAGKTELLFPSVAETLRAGGRVLIATPRKDVVLELAPRIRAVFPAARVIAVHGSSREKWEDGDITIATTHQVMRYYQRFPLVVLDEVDAFPYHNNPVLYRVLARAVQPGGKILYLSATPPRYLQKRLVPRAGYASQGSPTHVLLPGRYHGSPLPVPRISTVSGLYKRLTAGRPIPELLDPMAESLGQERQVFVFVPRVEQVERVLRYLQEKLPAYAEAMAGVHAADPEREEKVRRFRAKELMVMITTTILERGVTIPRSDVIVMGAEAPVFDEASLVQIAGRVGRSADAPDGTVLFLEAYRTSASRAAVRQIRRMNLLAARMREAGDER</sequence>
<evidence type="ECO:0000313" key="9">
    <source>
        <dbReference type="Proteomes" id="UP000677234"/>
    </source>
</evidence>
<accession>A0A7T5EKC4</accession>
<dbReference type="SMART" id="SM00487">
    <property type="entry name" value="DEXDc"/>
    <property type="match status" value="1"/>
</dbReference>
<keyword evidence="2" id="KW-0067">ATP-binding</keyword>
<reference evidence="6 8" key="1">
    <citation type="submission" date="2020-12" db="EMBL/GenBank/DDBJ databases">
        <title>strain FJAT-54423T represents a novel species of the genus Brevibacillus.</title>
        <authorList>
            <person name="Tang R."/>
        </authorList>
    </citation>
    <scope>NUCLEOTIDE SEQUENCE [LARGE SCALE GENOMIC DNA]</scope>
    <source>
        <strain evidence="6 8">FJAT-54423</strain>
    </source>
</reference>
<dbReference type="InterPro" id="IPR001650">
    <property type="entry name" value="Helicase_C-like"/>
</dbReference>
<protein>
    <submittedName>
        <fullName evidence="6">DEAD/DEAH box helicase family protein</fullName>
    </submittedName>
</protein>
<name>A0A7T5EKC4_9BACL</name>
<dbReference type="Gene3D" id="3.40.50.300">
    <property type="entry name" value="P-loop containing nucleotide triphosphate hydrolases"/>
    <property type="match status" value="2"/>
</dbReference>
<evidence type="ECO:0000259" key="5">
    <source>
        <dbReference type="PROSITE" id="PS51194"/>
    </source>
</evidence>
<keyword evidence="3" id="KW-0238">DNA-binding</keyword>
<dbReference type="GO" id="GO:0006302">
    <property type="term" value="P:double-strand break repair"/>
    <property type="evidence" value="ECO:0007669"/>
    <property type="project" value="TreeGrafter"/>
</dbReference>
<dbReference type="KEGG" id="bcop:JD108_20150"/>
<dbReference type="Pfam" id="PF00271">
    <property type="entry name" value="Helicase_C"/>
    <property type="match status" value="1"/>
</dbReference>
<dbReference type="InterPro" id="IPR011545">
    <property type="entry name" value="DEAD/DEAH_box_helicase_dom"/>
</dbReference>
<evidence type="ECO:0000256" key="1">
    <source>
        <dbReference type="ARBA" id="ARBA00022741"/>
    </source>
</evidence>
<reference evidence="7" key="2">
    <citation type="submission" date="2021-04" db="EMBL/GenBank/DDBJ databases">
        <title>Brevibacillus composti FJAT-54423, complete genome.</title>
        <authorList>
            <person name="Tang R."/>
        </authorList>
    </citation>
    <scope>NUCLEOTIDE SEQUENCE</scope>
    <source>
        <strain evidence="7">FJAT-54424</strain>
    </source>
</reference>
<dbReference type="SUPFAM" id="SSF52540">
    <property type="entry name" value="P-loop containing nucleoside triphosphate hydrolases"/>
    <property type="match status" value="1"/>
</dbReference>
<dbReference type="EMBL" id="CP066308">
    <property type="protein sequence ID" value="QQE74120.1"/>
    <property type="molecule type" value="Genomic_DNA"/>
</dbReference>
<dbReference type="Proteomes" id="UP000595847">
    <property type="component" value="Chromosome"/>
</dbReference>
<dbReference type="RefSeq" id="WP_198827708.1">
    <property type="nucleotide sequence ID" value="NZ_CP066308.1"/>
</dbReference>
<evidence type="ECO:0000259" key="4">
    <source>
        <dbReference type="PROSITE" id="PS51192"/>
    </source>
</evidence>
<proteinExistence type="predicted"/>
<evidence type="ECO:0000256" key="3">
    <source>
        <dbReference type="ARBA" id="ARBA00023125"/>
    </source>
</evidence>
<dbReference type="GO" id="GO:0043138">
    <property type="term" value="F:3'-5' DNA helicase activity"/>
    <property type="evidence" value="ECO:0007669"/>
    <property type="project" value="TreeGrafter"/>
</dbReference>
<organism evidence="6 8">
    <name type="scientific">Brevibacillus composti</name>
    <dbReference type="NCBI Taxonomy" id="2796470"/>
    <lineage>
        <taxon>Bacteria</taxon>
        <taxon>Bacillati</taxon>
        <taxon>Bacillota</taxon>
        <taxon>Bacilli</taxon>
        <taxon>Bacillales</taxon>
        <taxon>Paenibacillaceae</taxon>
        <taxon>Brevibacillus</taxon>
    </lineage>
</organism>
<dbReference type="EMBL" id="CP073708">
    <property type="protein sequence ID" value="QUO41204.1"/>
    <property type="molecule type" value="Genomic_DNA"/>
</dbReference>
<evidence type="ECO:0000313" key="7">
    <source>
        <dbReference type="EMBL" id="QUO41204.1"/>
    </source>
</evidence>
<dbReference type="Proteomes" id="UP000677234">
    <property type="component" value="Chromosome"/>
</dbReference>
<evidence type="ECO:0000256" key="2">
    <source>
        <dbReference type="ARBA" id="ARBA00022840"/>
    </source>
</evidence>
<dbReference type="SMART" id="SM00490">
    <property type="entry name" value="HELICc"/>
    <property type="match status" value="1"/>
</dbReference>
<dbReference type="GO" id="GO:0005524">
    <property type="term" value="F:ATP binding"/>
    <property type="evidence" value="ECO:0007669"/>
    <property type="project" value="UniProtKB-KW"/>
</dbReference>
<dbReference type="InterPro" id="IPR027417">
    <property type="entry name" value="P-loop_NTPase"/>
</dbReference>
<keyword evidence="6" id="KW-0347">Helicase</keyword>
<dbReference type="PROSITE" id="PS51194">
    <property type="entry name" value="HELICASE_CTER"/>
    <property type="match status" value="1"/>
</dbReference>
<dbReference type="InterPro" id="IPR014001">
    <property type="entry name" value="Helicase_ATP-bd"/>
</dbReference>
<keyword evidence="6" id="KW-0378">Hydrolase</keyword>
<gene>
    <name evidence="6" type="ORF">JD108_20150</name>
    <name evidence="7" type="ORF">KDJ56_20085</name>
</gene>
<feature type="domain" description="Helicase C-terminal" evidence="5">
    <location>
        <begin position="522"/>
        <end position="674"/>
    </location>
</feature>
<evidence type="ECO:0000313" key="8">
    <source>
        <dbReference type="Proteomes" id="UP000595847"/>
    </source>
</evidence>